<dbReference type="InterPro" id="IPR032568">
    <property type="entry name" value="DUF4926"/>
</dbReference>
<evidence type="ECO:0000313" key="2">
    <source>
        <dbReference type="Proteomes" id="UP000722750"/>
    </source>
</evidence>
<sequence>MIKELDDVILTTDVPEHGLLAGDIGTVVLIHKKGAGYEVEFTATDGSMLAVVTLLANQVRPTDAKEIASSRLITQP</sequence>
<evidence type="ECO:0008006" key="3">
    <source>
        <dbReference type="Google" id="ProtNLM"/>
    </source>
</evidence>
<accession>A0A941W1S0</accession>
<dbReference type="AlphaFoldDB" id="A0A941W1S0"/>
<evidence type="ECO:0000313" key="1">
    <source>
        <dbReference type="EMBL" id="MBS1257793.1"/>
    </source>
</evidence>
<reference evidence="1" key="1">
    <citation type="journal article" date="2021" name="ISME J.">
        <title>Fine-scale metabolic discontinuity in a stratified prokaryote microbiome of a Red Sea deep halocline.</title>
        <authorList>
            <person name="Michoud G."/>
            <person name="Ngugi D.K."/>
            <person name="Barozzi A."/>
            <person name="Merlino G."/>
            <person name="Calleja M.L."/>
            <person name="Delgado-Huertas A."/>
            <person name="Moran X.A.G."/>
            <person name="Daffonchio D."/>
        </authorList>
    </citation>
    <scope>NUCLEOTIDE SEQUENCE</scope>
    <source>
        <strain evidence="1">SuakinDeep_MAG55_1</strain>
    </source>
</reference>
<comment type="caution">
    <text evidence="1">The sequence shown here is derived from an EMBL/GenBank/DDBJ whole genome shotgun (WGS) entry which is preliminary data.</text>
</comment>
<proteinExistence type="predicted"/>
<dbReference type="Proteomes" id="UP000722750">
    <property type="component" value="Unassembled WGS sequence"/>
</dbReference>
<dbReference type="Pfam" id="PF16277">
    <property type="entry name" value="DUF4926"/>
    <property type="match status" value="1"/>
</dbReference>
<dbReference type="EMBL" id="JAANXD010000036">
    <property type="protein sequence ID" value="MBS1257793.1"/>
    <property type="molecule type" value="Genomic_DNA"/>
</dbReference>
<gene>
    <name evidence="1" type="ORF">MAG551_00840</name>
</gene>
<organism evidence="1 2">
    <name type="scientific">Candidatus Scalindua arabica</name>
    <dbReference type="NCBI Taxonomy" id="1127984"/>
    <lineage>
        <taxon>Bacteria</taxon>
        <taxon>Pseudomonadati</taxon>
        <taxon>Planctomycetota</taxon>
        <taxon>Candidatus Brocadiia</taxon>
        <taxon>Candidatus Brocadiales</taxon>
        <taxon>Candidatus Scalinduaceae</taxon>
        <taxon>Candidatus Scalindua</taxon>
    </lineage>
</organism>
<name>A0A941W1S0_9BACT</name>
<protein>
    <recommendedName>
        <fullName evidence="3">DUF4926 domain-containing protein</fullName>
    </recommendedName>
</protein>